<reference evidence="2" key="2">
    <citation type="submission" date="2010-01" db="EMBL/GenBank/DDBJ databases">
        <title>The complete genome of Conexibacter woesei DSM 14684.</title>
        <authorList>
            <consortium name="US DOE Joint Genome Institute (JGI-PGF)"/>
            <person name="Lucas S."/>
            <person name="Copeland A."/>
            <person name="Lapidus A."/>
            <person name="Glavina del Rio T."/>
            <person name="Dalin E."/>
            <person name="Tice H."/>
            <person name="Bruce D."/>
            <person name="Goodwin L."/>
            <person name="Pitluck S."/>
            <person name="Kyrpides N."/>
            <person name="Mavromatis K."/>
            <person name="Ivanova N."/>
            <person name="Mikhailova N."/>
            <person name="Chertkov O."/>
            <person name="Brettin T."/>
            <person name="Detter J.C."/>
            <person name="Han C."/>
            <person name="Larimer F."/>
            <person name="Land M."/>
            <person name="Hauser L."/>
            <person name="Markowitz V."/>
            <person name="Cheng J.-F."/>
            <person name="Hugenholtz P."/>
            <person name="Woyke T."/>
            <person name="Wu D."/>
            <person name="Pukall R."/>
            <person name="Steenblock K."/>
            <person name="Schneider S."/>
            <person name="Klenk H.-P."/>
            <person name="Eisen J.A."/>
        </authorList>
    </citation>
    <scope>NUCLEOTIDE SEQUENCE [LARGE SCALE GENOMIC DNA]</scope>
    <source>
        <strain evidence="2">DSM 14684 / CIP 108061 / JCM 11494 / NBRC 100937 / ID131577</strain>
    </source>
</reference>
<protein>
    <recommendedName>
        <fullName evidence="3">TRASH domain-containing protein</fullName>
    </recommendedName>
</protein>
<name>D3F8T9_CONWI</name>
<keyword evidence="2" id="KW-1185">Reference proteome</keyword>
<proteinExistence type="predicted"/>
<reference evidence="1 2" key="1">
    <citation type="journal article" date="2010" name="Stand. Genomic Sci.">
        <title>Complete genome sequence of Conexibacter woesei type strain (ID131577).</title>
        <authorList>
            <person name="Pukall R."/>
            <person name="Lapidus A."/>
            <person name="Glavina Del Rio T."/>
            <person name="Copeland A."/>
            <person name="Tice H."/>
            <person name="Cheng J.-F."/>
            <person name="Lucas S."/>
            <person name="Chen F."/>
            <person name="Nolan M."/>
            <person name="Bruce D."/>
            <person name="Goodwin L."/>
            <person name="Pitluck S."/>
            <person name="Mavromatis K."/>
            <person name="Ivanova N."/>
            <person name="Ovchinnikova G."/>
            <person name="Pati A."/>
            <person name="Chen A."/>
            <person name="Palaniappan K."/>
            <person name="Land M."/>
            <person name="Hauser L."/>
            <person name="Chang Y.-J."/>
            <person name="Jeffries C.D."/>
            <person name="Chain P."/>
            <person name="Meincke L."/>
            <person name="Sims D."/>
            <person name="Brettin T."/>
            <person name="Detter J.C."/>
            <person name="Rohde M."/>
            <person name="Goeker M."/>
            <person name="Bristow J."/>
            <person name="Eisen J.A."/>
            <person name="Markowitz V."/>
            <person name="Kyrpides N.C."/>
            <person name="Klenk H.-P."/>
            <person name="Hugenholtz P."/>
        </authorList>
    </citation>
    <scope>NUCLEOTIDE SEQUENCE [LARGE SCALE GENOMIC DNA]</scope>
    <source>
        <strain evidence="2">DSM 14684 / CIP 108061 / JCM 11494 / NBRC 100937 / ID131577</strain>
    </source>
</reference>
<dbReference type="RefSeq" id="WP_012934104.1">
    <property type="nucleotide sequence ID" value="NC_013739.1"/>
</dbReference>
<dbReference type="KEGG" id="cwo:Cwoe_2634"/>
<organism evidence="1 2">
    <name type="scientific">Conexibacter woesei (strain DSM 14684 / CCUG 47730 / CIP 108061 / JCM 11494 / NBRC 100937 / ID131577)</name>
    <dbReference type="NCBI Taxonomy" id="469383"/>
    <lineage>
        <taxon>Bacteria</taxon>
        <taxon>Bacillati</taxon>
        <taxon>Actinomycetota</taxon>
        <taxon>Thermoleophilia</taxon>
        <taxon>Solirubrobacterales</taxon>
        <taxon>Conexibacteraceae</taxon>
        <taxon>Conexibacter</taxon>
    </lineage>
</organism>
<accession>D3F8T9</accession>
<dbReference type="AlphaFoldDB" id="D3F8T9"/>
<sequence length="72" mass="7927">MSGHWEPIVMQVWDTVVTPCDCCGQVVARRQWVVELEEGERRFCGPDCEQLYRSYVVPARAAAPGASGASKG</sequence>
<dbReference type="Proteomes" id="UP000008229">
    <property type="component" value="Chromosome"/>
</dbReference>
<evidence type="ECO:0000313" key="2">
    <source>
        <dbReference type="Proteomes" id="UP000008229"/>
    </source>
</evidence>
<evidence type="ECO:0000313" key="1">
    <source>
        <dbReference type="EMBL" id="ADB51053.1"/>
    </source>
</evidence>
<gene>
    <name evidence="1" type="ordered locus">Cwoe_2634</name>
</gene>
<evidence type="ECO:0008006" key="3">
    <source>
        <dbReference type="Google" id="ProtNLM"/>
    </source>
</evidence>
<dbReference type="HOGENOM" id="CLU_2715460_0_0_11"/>
<dbReference type="EMBL" id="CP001854">
    <property type="protein sequence ID" value="ADB51053.1"/>
    <property type="molecule type" value="Genomic_DNA"/>
</dbReference>
<dbReference type="STRING" id="469383.Cwoe_2634"/>